<dbReference type="SUPFAM" id="SSF55874">
    <property type="entry name" value="ATPase domain of HSP90 chaperone/DNA topoisomerase II/histidine kinase"/>
    <property type="match status" value="1"/>
</dbReference>
<evidence type="ECO:0000256" key="8">
    <source>
        <dbReference type="PROSITE-ProRule" id="PRU00169"/>
    </source>
</evidence>
<keyword evidence="3 8" id="KW-0597">Phosphoprotein</keyword>
<comment type="catalytic activity">
    <reaction evidence="1">
        <text>ATP + protein L-histidine = ADP + protein N-phospho-L-histidine.</text>
        <dbReference type="EC" id="2.7.13.3"/>
    </reaction>
</comment>
<sequence length="368" mass="40692">MILLVDDIAENRFSLQKTLVGHGFGVDTAASGEEALKMALKKSYVLVILDVQMPGMDGFEVAELLSGYSGAKNTAILFLSAAALEQKFLLRGLQNGAVDYVTKPVEPLILIAKINTFYHIYEQNRILLQKQKELEAEIASRKKAESLKDEFVSIASHELKTPLTSAKAYMQLLARNIDGGDNSKSGQYLEKASMQVNRLDELISDLLDLSKIESGKMSFTMVSLEMETILESVLETFRDGYPHYDFRLLSSAAARITADPARIEQVLVNLLTNAIKYAPESEIIEIESELIGNSFLIRVRDFGIGISAESLDAVFNKFYRTSEVEKNFSGLGMGLYISKEIIHQHGGQLSVESTLGKGSTFYLSLPIP</sequence>
<keyword evidence="11" id="KW-0067">ATP-binding</keyword>
<evidence type="ECO:0000259" key="10">
    <source>
        <dbReference type="PROSITE" id="PS50110"/>
    </source>
</evidence>
<reference evidence="11" key="1">
    <citation type="submission" date="2022-11" db="EMBL/GenBank/DDBJ databases">
        <authorList>
            <person name="Graham C."/>
            <person name="Newman J.D."/>
        </authorList>
    </citation>
    <scope>NUCLEOTIDE SEQUENCE</scope>
    <source>
        <strain evidence="11">DSM 19486</strain>
    </source>
</reference>
<dbReference type="InterPro" id="IPR036890">
    <property type="entry name" value="HATPase_C_sf"/>
</dbReference>
<dbReference type="CDD" id="cd00082">
    <property type="entry name" value="HisKA"/>
    <property type="match status" value="1"/>
</dbReference>
<dbReference type="PROSITE" id="PS50109">
    <property type="entry name" value="HIS_KIN"/>
    <property type="match status" value="1"/>
</dbReference>
<accession>A0A9X3DBN5</accession>
<dbReference type="PROSITE" id="PS50110">
    <property type="entry name" value="RESPONSE_REGULATORY"/>
    <property type="match status" value="1"/>
</dbReference>
<evidence type="ECO:0000313" key="11">
    <source>
        <dbReference type="EMBL" id="MCX3264185.1"/>
    </source>
</evidence>
<dbReference type="EMBL" id="JAPJUH010000002">
    <property type="protein sequence ID" value="MCX3264185.1"/>
    <property type="molecule type" value="Genomic_DNA"/>
</dbReference>
<dbReference type="Pfam" id="PF00072">
    <property type="entry name" value="Response_reg"/>
    <property type="match status" value="1"/>
</dbReference>
<name>A0A9X3DBN5_9SPHI</name>
<keyword evidence="7" id="KW-0472">Membrane</keyword>
<feature type="modified residue" description="4-aspartylphosphate" evidence="8">
    <location>
        <position position="50"/>
    </location>
</feature>
<dbReference type="InterPro" id="IPR005467">
    <property type="entry name" value="His_kinase_dom"/>
</dbReference>
<comment type="caution">
    <text evidence="11">The sequence shown here is derived from an EMBL/GenBank/DDBJ whole genome shotgun (WGS) entry which is preliminary data.</text>
</comment>
<evidence type="ECO:0000256" key="1">
    <source>
        <dbReference type="ARBA" id="ARBA00000085"/>
    </source>
</evidence>
<dbReference type="InterPro" id="IPR003661">
    <property type="entry name" value="HisK_dim/P_dom"/>
</dbReference>
<dbReference type="InterPro" id="IPR003594">
    <property type="entry name" value="HATPase_dom"/>
</dbReference>
<dbReference type="SMART" id="SM00448">
    <property type="entry name" value="REC"/>
    <property type="match status" value="1"/>
</dbReference>
<dbReference type="EC" id="2.7.13.3" evidence="2"/>
<dbReference type="InterPro" id="IPR004358">
    <property type="entry name" value="Sig_transdc_His_kin-like_C"/>
</dbReference>
<dbReference type="GO" id="GO:0000155">
    <property type="term" value="F:phosphorelay sensor kinase activity"/>
    <property type="evidence" value="ECO:0007669"/>
    <property type="project" value="InterPro"/>
</dbReference>
<dbReference type="Gene3D" id="3.40.50.2300">
    <property type="match status" value="1"/>
</dbReference>
<keyword evidence="5" id="KW-0418">Kinase</keyword>
<dbReference type="SUPFAM" id="SSF52172">
    <property type="entry name" value="CheY-like"/>
    <property type="match status" value="1"/>
</dbReference>
<dbReference type="Gene3D" id="1.10.287.130">
    <property type="match status" value="1"/>
</dbReference>
<evidence type="ECO:0000256" key="5">
    <source>
        <dbReference type="ARBA" id="ARBA00022777"/>
    </source>
</evidence>
<dbReference type="AlphaFoldDB" id="A0A9X3DBN5"/>
<evidence type="ECO:0000256" key="3">
    <source>
        <dbReference type="ARBA" id="ARBA00022553"/>
    </source>
</evidence>
<feature type="domain" description="Response regulatory" evidence="10">
    <location>
        <begin position="1"/>
        <end position="118"/>
    </location>
</feature>
<dbReference type="FunFam" id="3.30.565.10:FF:000006">
    <property type="entry name" value="Sensor histidine kinase WalK"/>
    <property type="match status" value="1"/>
</dbReference>
<dbReference type="PANTHER" id="PTHR43547">
    <property type="entry name" value="TWO-COMPONENT HISTIDINE KINASE"/>
    <property type="match status" value="1"/>
</dbReference>
<dbReference type="SMART" id="SM00388">
    <property type="entry name" value="HisKA"/>
    <property type="match status" value="1"/>
</dbReference>
<evidence type="ECO:0000313" key="12">
    <source>
        <dbReference type="Proteomes" id="UP001142592"/>
    </source>
</evidence>
<dbReference type="GO" id="GO:0005524">
    <property type="term" value="F:ATP binding"/>
    <property type="evidence" value="ECO:0007669"/>
    <property type="project" value="UniProtKB-KW"/>
</dbReference>
<protein>
    <recommendedName>
        <fullName evidence="2">histidine kinase</fullName>
        <ecNumber evidence="2">2.7.13.3</ecNumber>
    </recommendedName>
</protein>
<evidence type="ECO:0000256" key="4">
    <source>
        <dbReference type="ARBA" id="ARBA00022679"/>
    </source>
</evidence>
<dbReference type="PRINTS" id="PR00344">
    <property type="entry name" value="BCTRLSENSOR"/>
</dbReference>
<keyword evidence="6" id="KW-0902">Two-component regulatory system</keyword>
<dbReference type="SUPFAM" id="SSF47384">
    <property type="entry name" value="Homodimeric domain of signal transducing histidine kinase"/>
    <property type="match status" value="1"/>
</dbReference>
<proteinExistence type="predicted"/>
<dbReference type="InterPro" id="IPR036097">
    <property type="entry name" value="HisK_dim/P_sf"/>
</dbReference>
<dbReference type="InterPro" id="IPR001789">
    <property type="entry name" value="Sig_transdc_resp-reg_receiver"/>
</dbReference>
<dbReference type="InterPro" id="IPR011006">
    <property type="entry name" value="CheY-like_superfamily"/>
</dbReference>
<dbReference type="FunFam" id="1.10.287.130:FF:000001">
    <property type="entry name" value="Two-component sensor histidine kinase"/>
    <property type="match status" value="1"/>
</dbReference>
<evidence type="ECO:0000256" key="2">
    <source>
        <dbReference type="ARBA" id="ARBA00012438"/>
    </source>
</evidence>
<keyword evidence="11" id="KW-0547">Nucleotide-binding</keyword>
<keyword evidence="12" id="KW-1185">Reference proteome</keyword>
<organism evidence="11 12">
    <name type="scientific">Pedobacter agri</name>
    <dbReference type="NCBI Taxonomy" id="454586"/>
    <lineage>
        <taxon>Bacteria</taxon>
        <taxon>Pseudomonadati</taxon>
        <taxon>Bacteroidota</taxon>
        <taxon>Sphingobacteriia</taxon>
        <taxon>Sphingobacteriales</taxon>
        <taxon>Sphingobacteriaceae</taxon>
        <taxon>Pedobacter</taxon>
    </lineage>
</organism>
<dbReference type="SMART" id="SM00387">
    <property type="entry name" value="HATPase_c"/>
    <property type="match status" value="1"/>
</dbReference>
<evidence type="ECO:0000256" key="6">
    <source>
        <dbReference type="ARBA" id="ARBA00023012"/>
    </source>
</evidence>
<dbReference type="Proteomes" id="UP001142592">
    <property type="component" value="Unassembled WGS sequence"/>
</dbReference>
<dbReference type="Pfam" id="PF02518">
    <property type="entry name" value="HATPase_c"/>
    <property type="match status" value="1"/>
</dbReference>
<dbReference type="Gene3D" id="3.30.565.10">
    <property type="entry name" value="Histidine kinase-like ATPase, C-terminal domain"/>
    <property type="match status" value="1"/>
</dbReference>
<keyword evidence="4" id="KW-0808">Transferase</keyword>
<evidence type="ECO:0000256" key="7">
    <source>
        <dbReference type="ARBA" id="ARBA00023136"/>
    </source>
</evidence>
<dbReference type="Pfam" id="PF00512">
    <property type="entry name" value="HisKA"/>
    <property type="match status" value="1"/>
</dbReference>
<dbReference type="RefSeq" id="WP_010602096.1">
    <property type="nucleotide sequence ID" value="NZ_JAPJUH010000002.1"/>
</dbReference>
<dbReference type="PANTHER" id="PTHR43547:SF2">
    <property type="entry name" value="HYBRID SIGNAL TRANSDUCTION HISTIDINE KINASE C"/>
    <property type="match status" value="1"/>
</dbReference>
<dbReference type="CDD" id="cd17574">
    <property type="entry name" value="REC_OmpR"/>
    <property type="match status" value="1"/>
</dbReference>
<gene>
    <name evidence="11" type="ORF">OQZ29_05475</name>
</gene>
<feature type="domain" description="Histidine kinase" evidence="9">
    <location>
        <begin position="154"/>
        <end position="368"/>
    </location>
</feature>
<evidence type="ECO:0000259" key="9">
    <source>
        <dbReference type="PROSITE" id="PS50109"/>
    </source>
</evidence>